<dbReference type="InParanoid" id="A0A1J7J4Z0"/>
<feature type="compositionally biased region" description="Low complexity" evidence="1">
    <location>
        <begin position="376"/>
        <end position="385"/>
    </location>
</feature>
<evidence type="ECO:0000313" key="2">
    <source>
        <dbReference type="EMBL" id="OIW24204.1"/>
    </source>
</evidence>
<feature type="compositionally biased region" description="Basic and acidic residues" evidence="1">
    <location>
        <begin position="402"/>
        <end position="417"/>
    </location>
</feature>
<dbReference type="EMBL" id="KV875104">
    <property type="protein sequence ID" value="OIW24204.1"/>
    <property type="molecule type" value="Genomic_DNA"/>
</dbReference>
<feature type="region of interest" description="Disordered" evidence="1">
    <location>
        <begin position="268"/>
        <end position="287"/>
    </location>
</feature>
<accession>A0A1J7J4Z0</accession>
<name>A0A1J7J4Z0_9PEZI</name>
<feature type="compositionally biased region" description="Pro residues" evidence="1">
    <location>
        <begin position="352"/>
        <end position="362"/>
    </location>
</feature>
<feature type="region of interest" description="Disordered" evidence="1">
    <location>
        <begin position="293"/>
        <end position="432"/>
    </location>
</feature>
<feature type="compositionally biased region" description="Low complexity" evidence="1">
    <location>
        <begin position="157"/>
        <end position="173"/>
    </location>
</feature>
<proteinExistence type="predicted"/>
<feature type="compositionally biased region" description="Pro residues" evidence="1">
    <location>
        <begin position="325"/>
        <end position="335"/>
    </location>
</feature>
<evidence type="ECO:0000313" key="3">
    <source>
        <dbReference type="Proteomes" id="UP000182658"/>
    </source>
</evidence>
<dbReference type="Proteomes" id="UP000182658">
    <property type="component" value="Unassembled WGS sequence"/>
</dbReference>
<dbReference type="STRING" id="1408157.A0A1J7J4Z0"/>
<dbReference type="AlphaFoldDB" id="A0A1J7J4Z0"/>
<evidence type="ECO:0000256" key="1">
    <source>
        <dbReference type="SAM" id="MobiDB-lite"/>
    </source>
</evidence>
<gene>
    <name evidence="2" type="ORF">CONLIGDRAFT_673904</name>
</gene>
<reference evidence="2 3" key="1">
    <citation type="submission" date="2016-10" db="EMBL/GenBank/DDBJ databases">
        <title>Draft genome sequence of Coniochaeta ligniaria NRRL30616, a lignocellulolytic fungus for bioabatement of inhibitors in plant biomass hydrolysates.</title>
        <authorList>
            <consortium name="DOE Joint Genome Institute"/>
            <person name="Jimenez D.J."/>
            <person name="Hector R.E."/>
            <person name="Riley R."/>
            <person name="Sun H."/>
            <person name="Grigoriev I.V."/>
            <person name="Van Elsas J.D."/>
            <person name="Nichols N.N."/>
        </authorList>
    </citation>
    <scope>NUCLEOTIDE SEQUENCE [LARGE SCALE GENOMIC DNA]</scope>
    <source>
        <strain evidence="2 3">NRRL 30616</strain>
    </source>
</reference>
<protein>
    <submittedName>
        <fullName evidence="2">Uncharacterized protein</fullName>
    </submittedName>
</protein>
<feature type="compositionally biased region" description="Basic residues" evidence="1">
    <location>
        <begin position="467"/>
        <end position="485"/>
    </location>
</feature>
<feature type="region of interest" description="Disordered" evidence="1">
    <location>
        <begin position="224"/>
        <end position="244"/>
    </location>
</feature>
<feature type="region of interest" description="Disordered" evidence="1">
    <location>
        <begin position="464"/>
        <end position="488"/>
    </location>
</feature>
<keyword evidence="3" id="KW-1185">Reference proteome</keyword>
<sequence length="538" mass="58319">MASHNNTRLFGTPVSGVTSRTVFRWTDGHNALFEAFVRTPEWTEVVPKTMVQLDSLVRDLGLTPFMGQTNAAGKVLGPIIQTKVLSKCYTVARALPAVERRVPQVERAAEHTPLPRVVEVVDVNLPLGRRYPPVQYPELPLPADDYVEPNIHSIRRSAPARAPAPAGHQRQAQDVPASVAPAHRRPPEAADLQPHNRNNLAGPRAPQARVLAQVEDDLHVARGVPLAERPAPARAPAPQPRLRPSQLVAANTPVPRHAPLLGHQARPQAENPFLQPPGNRAAQRHRPVEGAVSFQPRQTNHIGVPAQGRVPFRPPPYIEEEHPHSGPPVSPPPHVRPNQQRPPLAHHRPPNNLAPPNPPHLPPCLDLRPGAINPVTPAMAPLPLQTTPPPPPPRGGGAQHIIPREEPFPSSPSKEDDVPMEPQRGGSKKTKKCLCGRDAVAAAPGPTVLQPHMTVYYVEGRDERWGGGRKKKEKKGRDKKRGGKKGGKERCLGDGLGCADIEGMDKHGDVKCDYSVVGHGGDECDNCDDGAICLTLSM</sequence>
<feature type="region of interest" description="Disordered" evidence="1">
    <location>
        <begin position="157"/>
        <end position="202"/>
    </location>
</feature>
<organism evidence="2 3">
    <name type="scientific">Coniochaeta ligniaria NRRL 30616</name>
    <dbReference type="NCBI Taxonomy" id="1408157"/>
    <lineage>
        <taxon>Eukaryota</taxon>
        <taxon>Fungi</taxon>
        <taxon>Dikarya</taxon>
        <taxon>Ascomycota</taxon>
        <taxon>Pezizomycotina</taxon>
        <taxon>Sordariomycetes</taxon>
        <taxon>Sordariomycetidae</taxon>
        <taxon>Coniochaetales</taxon>
        <taxon>Coniochaetaceae</taxon>
        <taxon>Coniochaeta</taxon>
    </lineage>
</organism>